<evidence type="ECO:0000259" key="7">
    <source>
        <dbReference type="PROSITE" id="PS51464"/>
    </source>
</evidence>
<dbReference type="PROSITE" id="PS51464">
    <property type="entry name" value="SIS"/>
    <property type="match status" value="1"/>
</dbReference>
<evidence type="ECO:0000313" key="9">
    <source>
        <dbReference type="Proteomes" id="UP000238605"/>
    </source>
</evidence>
<keyword evidence="1" id="KW-0805">Transcription regulation</keyword>
<evidence type="ECO:0000259" key="6">
    <source>
        <dbReference type="PROSITE" id="PS51071"/>
    </source>
</evidence>
<evidence type="ECO:0000313" key="8">
    <source>
        <dbReference type="EMBL" id="PPE68000.1"/>
    </source>
</evidence>
<name>A0A2S5SZ57_9BURK</name>
<comment type="caution">
    <text evidence="8">The sequence shown here is derived from an EMBL/GenBank/DDBJ whole genome shotgun (WGS) entry which is preliminary data.</text>
</comment>
<dbReference type="InterPro" id="IPR001347">
    <property type="entry name" value="SIS_dom"/>
</dbReference>
<dbReference type="GO" id="GO:0003677">
    <property type="term" value="F:DNA binding"/>
    <property type="evidence" value="ECO:0007669"/>
    <property type="project" value="UniProtKB-KW"/>
</dbReference>
<feature type="region of interest" description="Disordered" evidence="5">
    <location>
        <begin position="1"/>
        <end position="22"/>
    </location>
</feature>
<feature type="domain" description="SIS" evidence="7">
    <location>
        <begin position="151"/>
        <end position="288"/>
    </location>
</feature>
<proteinExistence type="predicted"/>
<reference evidence="8 9" key="1">
    <citation type="submission" date="2018-02" db="EMBL/GenBank/DDBJ databases">
        <title>Reclassifiation of [Polyangium] brachysporum DSM 7029 as Guopingzhaonella breviflexa gen. nov., sp. nov., a member of the family Comamonadaceae.</title>
        <authorList>
            <person name="Tang B."/>
        </authorList>
    </citation>
    <scope>NUCLEOTIDE SEQUENCE [LARGE SCALE GENOMIC DNA]</scope>
    <source>
        <strain evidence="8 9">BCRC 80649</strain>
    </source>
</reference>
<dbReference type="GO" id="GO:0097367">
    <property type="term" value="F:carbohydrate derivative binding"/>
    <property type="evidence" value="ECO:0007669"/>
    <property type="project" value="InterPro"/>
</dbReference>
<evidence type="ECO:0000256" key="2">
    <source>
        <dbReference type="ARBA" id="ARBA00023125"/>
    </source>
</evidence>
<dbReference type="EMBL" id="PSNX01000001">
    <property type="protein sequence ID" value="PPE68000.1"/>
    <property type="molecule type" value="Genomic_DNA"/>
</dbReference>
<dbReference type="AlphaFoldDB" id="A0A2S5SZ57"/>
<keyword evidence="9" id="KW-1185">Reference proteome</keyword>
<dbReference type="GO" id="GO:0003700">
    <property type="term" value="F:DNA-binding transcription factor activity"/>
    <property type="evidence" value="ECO:0007669"/>
    <property type="project" value="InterPro"/>
</dbReference>
<accession>A0A2S5SZ57</accession>
<evidence type="ECO:0000256" key="3">
    <source>
        <dbReference type="ARBA" id="ARBA00023152"/>
    </source>
</evidence>
<feature type="compositionally biased region" description="Polar residues" evidence="5">
    <location>
        <begin position="1"/>
        <end position="15"/>
    </location>
</feature>
<keyword evidence="4" id="KW-0804">Transcription</keyword>
<dbReference type="CDD" id="cd05013">
    <property type="entry name" value="SIS_RpiR"/>
    <property type="match status" value="1"/>
</dbReference>
<keyword evidence="3" id="KW-0324">Glycolysis</keyword>
<dbReference type="Pfam" id="PF01380">
    <property type="entry name" value="SIS"/>
    <property type="match status" value="1"/>
</dbReference>
<dbReference type="InterPro" id="IPR047640">
    <property type="entry name" value="RpiR-like"/>
</dbReference>
<dbReference type="PANTHER" id="PTHR30514:SF18">
    <property type="entry name" value="RPIR-FAMILY TRANSCRIPTIONAL REGULATOR"/>
    <property type="match status" value="1"/>
</dbReference>
<feature type="domain" description="HTH rpiR-type" evidence="6">
    <location>
        <begin position="28"/>
        <end position="104"/>
    </location>
</feature>
<dbReference type="InterPro" id="IPR035472">
    <property type="entry name" value="RpiR-like_SIS"/>
</dbReference>
<dbReference type="InterPro" id="IPR000281">
    <property type="entry name" value="HTH_RpiR"/>
</dbReference>
<dbReference type="Proteomes" id="UP000238605">
    <property type="component" value="Unassembled WGS sequence"/>
</dbReference>
<dbReference type="Gene3D" id="3.40.50.10490">
    <property type="entry name" value="Glucose-6-phosphate isomerase like protein, domain 1"/>
    <property type="match status" value="1"/>
</dbReference>
<sequence>MVHLNRNATCGTNEPNQEDMPHVPMTPQDVLAALEQRFPDLSPELQRAARWVQQHSAALGLQSMRTSAREAGVAPTTMARLAQALGFQGFEALRQPFRQALAQAAVHDGSFSARARALQRGGSSVERLQEAQGANVQSWVHLNTTLALDEAADRILSGNQVLFLGLRASHGIAHHLHYTSQLLRDRVRLAHDGAGAMEDQVADLRPGDLLVAVSQAPYTRRTVELAQHAHDAGVPVLALTDHAWSPLARLARQTLLFTADSPSFFQSMTGAQALAEALVSRMVTRGGADVLDRLAQRQAQLQVQRTYWEKPLRKAPT</sequence>
<gene>
    <name evidence="8" type="ORF">C1704_00525</name>
</gene>
<evidence type="ECO:0000256" key="1">
    <source>
        <dbReference type="ARBA" id="ARBA00023015"/>
    </source>
</evidence>
<evidence type="ECO:0000256" key="4">
    <source>
        <dbReference type="ARBA" id="ARBA00023163"/>
    </source>
</evidence>
<dbReference type="Pfam" id="PF01418">
    <property type="entry name" value="HTH_6"/>
    <property type="match status" value="1"/>
</dbReference>
<keyword evidence="2" id="KW-0238">DNA-binding</keyword>
<dbReference type="GO" id="GO:0006096">
    <property type="term" value="P:glycolytic process"/>
    <property type="evidence" value="ECO:0007669"/>
    <property type="project" value="UniProtKB-KW"/>
</dbReference>
<evidence type="ECO:0000256" key="5">
    <source>
        <dbReference type="SAM" id="MobiDB-lite"/>
    </source>
</evidence>
<organism evidence="8 9">
    <name type="scientific">Caldimonas caldifontis</name>
    <dbReference type="NCBI Taxonomy" id="1452508"/>
    <lineage>
        <taxon>Bacteria</taxon>
        <taxon>Pseudomonadati</taxon>
        <taxon>Pseudomonadota</taxon>
        <taxon>Betaproteobacteria</taxon>
        <taxon>Burkholderiales</taxon>
        <taxon>Sphaerotilaceae</taxon>
        <taxon>Caldimonas</taxon>
    </lineage>
</organism>
<dbReference type="InterPro" id="IPR036388">
    <property type="entry name" value="WH-like_DNA-bd_sf"/>
</dbReference>
<dbReference type="PROSITE" id="PS51071">
    <property type="entry name" value="HTH_RPIR"/>
    <property type="match status" value="1"/>
</dbReference>
<dbReference type="PANTHER" id="PTHR30514">
    <property type="entry name" value="GLUCOKINASE"/>
    <property type="match status" value="1"/>
</dbReference>
<dbReference type="Gene3D" id="1.10.10.10">
    <property type="entry name" value="Winged helix-like DNA-binding domain superfamily/Winged helix DNA-binding domain"/>
    <property type="match status" value="1"/>
</dbReference>
<protein>
    <submittedName>
        <fullName evidence="8">MurR/RpiR family transcriptional regulator</fullName>
    </submittedName>
</protein>
<dbReference type="InterPro" id="IPR046348">
    <property type="entry name" value="SIS_dom_sf"/>
</dbReference>
<dbReference type="InterPro" id="IPR009057">
    <property type="entry name" value="Homeodomain-like_sf"/>
</dbReference>
<dbReference type="SUPFAM" id="SSF53697">
    <property type="entry name" value="SIS domain"/>
    <property type="match status" value="1"/>
</dbReference>
<dbReference type="SUPFAM" id="SSF46689">
    <property type="entry name" value="Homeodomain-like"/>
    <property type="match status" value="1"/>
</dbReference>